<dbReference type="Proteomes" id="UP000828941">
    <property type="component" value="Chromosome 3"/>
</dbReference>
<dbReference type="EMBL" id="CM039428">
    <property type="protein sequence ID" value="KAI4351486.1"/>
    <property type="molecule type" value="Genomic_DNA"/>
</dbReference>
<evidence type="ECO:0000313" key="2">
    <source>
        <dbReference type="Proteomes" id="UP000828941"/>
    </source>
</evidence>
<accession>A0ACB9PSL2</accession>
<keyword evidence="2" id="KW-1185">Reference proteome</keyword>
<gene>
    <name evidence="1" type="ORF">L6164_005852</name>
</gene>
<sequence length="868" mass="97638">MEWVSIKYSVILFWLILLAVQMPDCSGCLEKERLGLIQIKAYFSLNGADEAALDSWVDDKAANCCAWELVKCNTLTGHIAELSLNGFSADGDWFLNGSLFLPFDELRSLDLSDNSFEGFVEEKGLCEMKNLEELDLSSNEFNGDLPECLGNLSNLRILDLTHNMLSGHLPSFIVNLTSLEYLSFLENDIQGSFSLRTLANHSKLEVLHFPSRSNQLQVETENHQWLPTFQLKSLILRRCNLNMNSGRTIPSFLMFQNNLKYVDLSHNNMVGTFPSWLMHNNSGLEVLTLKNNLFTGNINLSSPILEMRFLDISSNKMSGLLAKDIGLLLPSVTVLSLYMNSFEGNIPSSIGEMKQIWSLDLSHNHFRGKIPEQLATNCTSLSYLRLSNNFLQGPIIPKSVRWTELASLYLNNNNFSGKLEEELGNITSLSIIDISNNSIAGQIPNAIGSCSSLKLILMTENQLEGQVPNGLLDLKRLEILDLSRNKLSSFAPDLNLTSLRFLYLQKNAFSGSIPSMLSKSSKLEVLDLTDNKFSGSIPLWIRNLSTLRVLLLGKNNFNGHIPIELCQIKSFSILDLSHNKLEGSVPSCIANMSFQFAGYADYDQSFKESTAIAIAGEINFSDIYSKASVQLNDEFTMNIFNEEVQVEVEFRTKSNYYTYGGKILGYMTGLDLSSNQLSGTIPPQIGYLYRIRALNLSHNFFIGSMPNTFSNLSLIESLDLSYNNLTGEIPHELSQLHFLAIFNVSYNNLFGIPPSSGQFANFDENNYRGNPHLCGPLLRSCEDNTPPSPVSQLKSKESAIDMVAFLWTFVGAYVTFFLGLVLVLCINVQWRLAWFRLLDRIVLFIDIQCHLAWFRFVDRFVPSCFLQY</sequence>
<comment type="caution">
    <text evidence="1">The sequence shown here is derived from an EMBL/GenBank/DDBJ whole genome shotgun (WGS) entry which is preliminary data.</text>
</comment>
<protein>
    <submittedName>
        <fullName evidence="1">Uncharacterized protein</fullName>
    </submittedName>
</protein>
<proteinExistence type="predicted"/>
<organism evidence="1 2">
    <name type="scientific">Bauhinia variegata</name>
    <name type="common">Purple orchid tree</name>
    <name type="synonym">Phanera variegata</name>
    <dbReference type="NCBI Taxonomy" id="167791"/>
    <lineage>
        <taxon>Eukaryota</taxon>
        <taxon>Viridiplantae</taxon>
        <taxon>Streptophyta</taxon>
        <taxon>Embryophyta</taxon>
        <taxon>Tracheophyta</taxon>
        <taxon>Spermatophyta</taxon>
        <taxon>Magnoliopsida</taxon>
        <taxon>eudicotyledons</taxon>
        <taxon>Gunneridae</taxon>
        <taxon>Pentapetalae</taxon>
        <taxon>rosids</taxon>
        <taxon>fabids</taxon>
        <taxon>Fabales</taxon>
        <taxon>Fabaceae</taxon>
        <taxon>Cercidoideae</taxon>
        <taxon>Cercideae</taxon>
        <taxon>Bauhiniinae</taxon>
        <taxon>Bauhinia</taxon>
    </lineage>
</organism>
<reference evidence="1 2" key="1">
    <citation type="journal article" date="2022" name="DNA Res.">
        <title>Chromosomal-level genome assembly of the orchid tree Bauhinia variegata (Leguminosae; Cercidoideae) supports the allotetraploid origin hypothesis of Bauhinia.</title>
        <authorList>
            <person name="Zhong Y."/>
            <person name="Chen Y."/>
            <person name="Zheng D."/>
            <person name="Pang J."/>
            <person name="Liu Y."/>
            <person name="Luo S."/>
            <person name="Meng S."/>
            <person name="Qian L."/>
            <person name="Wei D."/>
            <person name="Dai S."/>
            <person name="Zhou R."/>
        </authorList>
    </citation>
    <scope>NUCLEOTIDE SEQUENCE [LARGE SCALE GENOMIC DNA]</scope>
    <source>
        <strain evidence="1">BV-YZ2020</strain>
    </source>
</reference>
<evidence type="ECO:0000313" key="1">
    <source>
        <dbReference type="EMBL" id="KAI4351486.1"/>
    </source>
</evidence>
<name>A0ACB9PSL2_BAUVA</name>